<gene>
    <name evidence="2" type="ORF">BCD95_004132</name>
</gene>
<sequence length="146" mass="17312">MDDFIIREVERLKKKHGTNNPFDIAEAEKIIIYREPLGSIRGYYNKYVRQKNIHINCDLPERQQYVTCGHELAHAIIHPNANTPFFRSNTFYSINKLERQANKFDAYLLCDMKCIDRYLLENCSYEQIASILNLPIELIKIRFNIL</sequence>
<reference evidence="2" key="1">
    <citation type="submission" date="2020-06" db="EMBL/GenBank/DDBJ databases">
        <title>Genomic insights into acetone-butanol-ethanol (ABE) fermentation by sequencing solventogenic clostridia strains.</title>
        <authorList>
            <person name="Brown S."/>
        </authorList>
    </citation>
    <scope>NUCLEOTIDE SEQUENCE</scope>
    <source>
        <strain evidence="2">DJ123</strain>
    </source>
</reference>
<feature type="domain" description="IrrE N-terminal-like" evidence="1">
    <location>
        <begin position="26"/>
        <end position="143"/>
    </location>
</feature>
<comment type="caution">
    <text evidence="2">The sequence shown here is derived from an EMBL/GenBank/DDBJ whole genome shotgun (WGS) entry which is preliminary data.</text>
</comment>
<dbReference type="Proteomes" id="UP000822184">
    <property type="component" value="Unassembled WGS sequence"/>
</dbReference>
<organism evidence="2 3">
    <name type="scientific">Clostridium beijerinckii</name>
    <name type="common">Clostridium MP</name>
    <dbReference type="NCBI Taxonomy" id="1520"/>
    <lineage>
        <taxon>Bacteria</taxon>
        <taxon>Bacillati</taxon>
        <taxon>Bacillota</taxon>
        <taxon>Clostridia</taxon>
        <taxon>Eubacteriales</taxon>
        <taxon>Clostridiaceae</taxon>
        <taxon>Clostridium</taxon>
    </lineage>
</organism>
<dbReference type="AlphaFoldDB" id="A0AAE5LRM7"/>
<accession>A0AAE5LRM7</accession>
<dbReference type="Pfam" id="PF06114">
    <property type="entry name" value="Peptidase_M78"/>
    <property type="match status" value="1"/>
</dbReference>
<evidence type="ECO:0000313" key="2">
    <source>
        <dbReference type="EMBL" id="NSB15873.1"/>
    </source>
</evidence>
<evidence type="ECO:0000259" key="1">
    <source>
        <dbReference type="Pfam" id="PF06114"/>
    </source>
</evidence>
<dbReference type="Gene3D" id="1.10.10.2910">
    <property type="match status" value="1"/>
</dbReference>
<proteinExistence type="predicted"/>
<protein>
    <submittedName>
        <fullName evidence="2">Zn-dependent peptidase ImmA (M78 family)</fullName>
    </submittedName>
</protein>
<dbReference type="RefSeq" id="WP_077855573.1">
    <property type="nucleotide sequence ID" value="NZ_JABTDW010000001.1"/>
</dbReference>
<dbReference type="EMBL" id="JABTDW010000001">
    <property type="protein sequence ID" value="NSB15873.1"/>
    <property type="molecule type" value="Genomic_DNA"/>
</dbReference>
<dbReference type="InterPro" id="IPR010359">
    <property type="entry name" value="IrrE_HExxH"/>
</dbReference>
<name>A0AAE5LRM7_CLOBE</name>
<evidence type="ECO:0000313" key="3">
    <source>
        <dbReference type="Proteomes" id="UP000822184"/>
    </source>
</evidence>